<organism evidence="6 7">
    <name type="scientific">Gordonia pseudamarae</name>
    <dbReference type="NCBI Taxonomy" id="2831662"/>
    <lineage>
        <taxon>Bacteria</taxon>
        <taxon>Bacillati</taxon>
        <taxon>Actinomycetota</taxon>
        <taxon>Actinomycetes</taxon>
        <taxon>Mycobacteriales</taxon>
        <taxon>Gordoniaceae</taxon>
        <taxon>Gordonia</taxon>
    </lineage>
</organism>
<evidence type="ECO:0000313" key="6">
    <source>
        <dbReference type="EMBL" id="QHN34592.1"/>
    </source>
</evidence>
<evidence type="ECO:0000256" key="1">
    <source>
        <dbReference type="ARBA" id="ARBA00001933"/>
    </source>
</evidence>
<dbReference type="EMBL" id="CP045809">
    <property type="protein sequence ID" value="QHN34592.1"/>
    <property type="molecule type" value="Genomic_DNA"/>
</dbReference>
<keyword evidence="7" id="KW-1185">Reference proteome</keyword>
<name>A0ABX6IFF7_9ACTN</name>
<dbReference type="PANTHER" id="PTHR11808">
    <property type="entry name" value="TRANS-SULFURATION ENZYME FAMILY MEMBER"/>
    <property type="match status" value="1"/>
</dbReference>
<keyword evidence="4" id="KW-0486">Methionine biosynthesis</keyword>
<protein>
    <submittedName>
        <fullName evidence="6">Cystathionine gamma-synthase</fullName>
        <ecNumber evidence="6">2.5.1.48</ecNumber>
    </submittedName>
</protein>
<keyword evidence="6" id="KW-0808">Transferase</keyword>
<dbReference type="PANTHER" id="PTHR11808:SF15">
    <property type="entry name" value="CYSTATHIONINE GAMMA-LYASE"/>
    <property type="match status" value="1"/>
</dbReference>
<dbReference type="EC" id="2.5.1.48" evidence="6"/>
<reference evidence="6" key="1">
    <citation type="journal article" date="2021" name="Nat. Microbiol.">
        <title>Cocultivation of an ultrasmall environmental parasitic bacterium with lytic ability against bacteria associated with wastewater foams.</title>
        <authorList>
            <person name="Batinovic S."/>
            <person name="Rose J.J.A."/>
            <person name="Ratcliffe J."/>
            <person name="Seviour R.J."/>
            <person name="Petrovski S."/>
        </authorList>
    </citation>
    <scope>NUCLEOTIDE SEQUENCE</scope>
    <source>
        <strain evidence="6">CON9</strain>
    </source>
</reference>
<sequence>MSHGFSTRAIHAGYDPDPLTGAVNVPIYASSTFAQDGVGGLRGGFEYARTGNPTRRALEANLAALEGGTFGRAFASGMAATDALLRATLRPGDHLVIPNDAYGGTFRLIDKVFTQWGIDYSVAPITDPDAVRAAVTDKTKLVWIETPTNPLLNVGDIAVLAEIAHGAGAKLVVDNTFASPYLQQPLALGADVVLHSTTKYLGGHSDVVGGALVTADEQLDTDIAFLQNGAGAVPGPFDGYLTMRGIKTLAVRMDRHSDNAERVVDFLAAHAKIEKVLYPGLADHPGHGVAAKQMARYGGMVSVLVKGGLEAAQDFCARTEVFTLAESLGGIESLIEHPGAMTHASTAGSLLEVPDNLVRLSVGIEDIDDILGDLEKALH</sequence>
<comment type="similarity">
    <text evidence="2 5">Belongs to the trans-sulfuration enzymes family.</text>
</comment>
<dbReference type="InterPro" id="IPR015421">
    <property type="entry name" value="PyrdxlP-dep_Trfase_major"/>
</dbReference>
<dbReference type="InterPro" id="IPR015422">
    <property type="entry name" value="PyrdxlP-dep_Trfase_small"/>
</dbReference>
<dbReference type="NCBIfam" id="NF005871">
    <property type="entry name" value="PRK07811.1"/>
    <property type="match status" value="1"/>
</dbReference>
<keyword evidence="4" id="KW-0028">Amino-acid biosynthesis</keyword>
<dbReference type="InterPro" id="IPR015424">
    <property type="entry name" value="PyrdxlP-dep_Trfase"/>
</dbReference>
<dbReference type="InterPro" id="IPR054542">
    <property type="entry name" value="Cys_met_metab_PP"/>
</dbReference>
<evidence type="ECO:0000313" key="7">
    <source>
        <dbReference type="Proteomes" id="UP001059836"/>
    </source>
</evidence>
<dbReference type="PROSITE" id="PS00868">
    <property type="entry name" value="CYS_MET_METAB_PP"/>
    <property type="match status" value="1"/>
</dbReference>
<dbReference type="Proteomes" id="UP001059836">
    <property type="component" value="Chromosome"/>
</dbReference>
<dbReference type="Gene3D" id="3.90.1150.10">
    <property type="entry name" value="Aspartate Aminotransferase, domain 1"/>
    <property type="match status" value="1"/>
</dbReference>
<comment type="cofactor">
    <cofactor evidence="1 5">
        <name>pyridoxal 5'-phosphate</name>
        <dbReference type="ChEBI" id="CHEBI:597326"/>
    </cofactor>
</comment>
<dbReference type="PIRSF" id="PIRSF001434">
    <property type="entry name" value="CGS"/>
    <property type="match status" value="1"/>
</dbReference>
<evidence type="ECO:0000256" key="3">
    <source>
        <dbReference type="ARBA" id="ARBA00022898"/>
    </source>
</evidence>
<evidence type="ECO:0000256" key="4">
    <source>
        <dbReference type="ARBA" id="ARBA00023167"/>
    </source>
</evidence>
<evidence type="ECO:0000256" key="2">
    <source>
        <dbReference type="ARBA" id="ARBA00009077"/>
    </source>
</evidence>
<dbReference type="Pfam" id="PF01053">
    <property type="entry name" value="Cys_Met_Meta_PP"/>
    <property type="match status" value="1"/>
</dbReference>
<keyword evidence="3 5" id="KW-0663">Pyridoxal phosphate</keyword>
<dbReference type="SUPFAM" id="SSF53383">
    <property type="entry name" value="PLP-dependent transferases"/>
    <property type="match status" value="1"/>
</dbReference>
<evidence type="ECO:0000256" key="5">
    <source>
        <dbReference type="RuleBase" id="RU362118"/>
    </source>
</evidence>
<dbReference type="InterPro" id="IPR000277">
    <property type="entry name" value="Cys/Met-Metab_PyrdxlP-dep_enz"/>
</dbReference>
<dbReference type="GO" id="GO:0003962">
    <property type="term" value="F:cystathionine gamma-synthase activity"/>
    <property type="evidence" value="ECO:0007669"/>
    <property type="project" value="UniProtKB-EC"/>
</dbReference>
<dbReference type="CDD" id="cd00614">
    <property type="entry name" value="CGS_like"/>
    <property type="match status" value="1"/>
</dbReference>
<accession>A0ABX6IFF7</accession>
<dbReference type="Gene3D" id="3.40.640.10">
    <property type="entry name" value="Type I PLP-dependent aspartate aminotransferase-like (Major domain)"/>
    <property type="match status" value="1"/>
</dbReference>
<proteinExistence type="inferred from homology"/>
<dbReference type="RefSeq" id="WP_260840343.1">
    <property type="nucleotide sequence ID" value="NZ_CP045809.1"/>
</dbReference>
<gene>
    <name evidence="6" type="ORF">GII31_06450</name>
</gene>